<organism evidence="2 3">
    <name type="scientific">Aequorivita vitellina</name>
    <dbReference type="NCBI Taxonomy" id="2874475"/>
    <lineage>
        <taxon>Bacteria</taxon>
        <taxon>Pseudomonadati</taxon>
        <taxon>Bacteroidota</taxon>
        <taxon>Flavobacteriia</taxon>
        <taxon>Flavobacteriales</taxon>
        <taxon>Flavobacteriaceae</taxon>
        <taxon>Aequorivita</taxon>
    </lineage>
</organism>
<protein>
    <submittedName>
        <fullName evidence="2">Glycosyltransferase family 4 protein</fullName>
    </submittedName>
</protein>
<dbReference type="AlphaFoldDB" id="A0A9X1QY34"/>
<dbReference type="GO" id="GO:0016757">
    <property type="term" value="F:glycosyltransferase activity"/>
    <property type="evidence" value="ECO:0007669"/>
    <property type="project" value="InterPro"/>
</dbReference>
<gene>
    <name evidence="2" type="ORF">K8089_12735</name>
</gene>
<dbReference type="Pfam" id="PF00534">
    <property type="entry name" value="Glycos_transf_1"/>
    <property type="match status" value="1"/>
</dbReference>
<name>A0A9X1QY34_9FLAO</name>
<evidence type="ECO:0000259" key="1">
    <source>
        <dbReference type="Pfam" id="PF00534"/>
    </source>
</evidence>
<dbReference type="Gene3D" id="3.40.50.2000">
    <property type="entry name" value="Glycogen Phosphorylase B"/>
    <property type="match status" value="2"/>
</dbReference>
<evidence type="ECO:0000313" key="2">
    <source>
        <dbReference type="EMBL" id="MCG2419889.1"/>
    </source>
</evidence>
<keyword evidence="3" id="KW-1185">Reference proteome</keyword>
<dbReference type="RefSeq" id="WP_237603674.1">
    <property type="nucleotide sequence ID" value="NZ_JAIRBA010000027.1"/>
</dbReference>
<dbReference type="SUPFAM" id="SSF53756">
    <property type="entry name" value="UDP-Glycosyltransferase/glycogen phosphorylase"/>
    <property type="match status" value="1"/>
</dbReference>
<sequence length="360" mass="41092">MGIKKNSIAVLCDYSLMPERIGGMDYFFWQFDASCKAQNIGVDWFFPNKEMHGEYGNLNIIPAEGKSIENLFLDYVQKNKIHYTHVITHFLEICTPFYKNVKKILLAKIIAVDHNPRPLSGYSIKKKIVKRIKGRLYSKYIDLFIGVSQYTVDELIRDFGKHIKPKCQVIYNGIVLENIKERTIRNTNNPTLLVASHLRESKGIQDLIAAVALLPSNLKENLTIDVYGEGPYEKQLLEQLKDMRVEENFNFKGSSPNLSETFYKYDYLLHPTHMECFSLTILESLAANVPVITTPVGGNLEVVSNSENGFIFNAKEIDELKNLIIGLINGNKQIIGNTRTLIANNFSLQNMVEQHLKLLK</sequence>
<comment type="caution">
    <text evidence="2">The sequence shown here is derived from an EMBL/GenBank/DDBJ whole genome shotgun (WGS) entry which is preliminary data.</text>
</comment>
<dbReference type="CDD" id="cd03801">
    <property type="entry name" value="GT4_PimA-like"/>
    <property type="match status" value="1"/>
</dbReference>
<dbReference type="InterPro" id="IPR001296">
    <property type="entry name" value="Glyco_trans_1"/>
</dbReference>
<reference evidence="2" key="1">
    <citation type="submission" date="2021-09" db="EMBL/GenBank/DDBJ databases">
        <title>Genome of Aequorivita sp. strain F47161.</title>
        <authorList>
            <person name="Wang Y."/>
        </authorList>
    </citation>
    <scope>NUCLEOTIDE SEQUENCE</scope>
    <source>
        <strain evidence="2">F47161</strain>
    </source>
</reference>
<proteinExistence type="predicted"/>
<dbReference type="PANTHER" id="PTHR12526:SF630">
    <property type="entry name" value="GLYCOSYLTRANSFERASE"/>
    <property type="match status" value="1"/>
</dbReference>
<accession>A0A9X1QY34</accession>
<dbReference type="Proteomes" id="UP001139461">
    <property type="component" value="Unassembled WGS sequence"/>
</dbReference>
<dbReference type="EMBL" id="JAIRBA010000027">
    <property type="protein sequence ID" value="MCG2419889.1"/>
    <property type="molecule type" value="Genomic_DNA"/>
</dbReference>
<feature type="domain" description="Glycosyl transferase family 1" evidence="1">
    <location>
        <begin position="178"/>
        <end position="332"/>
    </location>
</feature>
<evidence type="ECO:0000313" key="3">
    <source>
        <dbReference type="Proteomes" id="UP001139461"/>
    </source>
</evidence>
<dbReference type="PANTHER" id="PTHR12526">
    <property type="entry name" value="GLYCOSYLTRANSFERASE"/>
    <property type="match status" value="1"/>
</dbReference>